<proteinExistence type="predicted"/>
<evidence type="ECO:0000256" key="1">
    <source>
        <dbReference type="SAM" id="Coils"/>
    </source>
</evidence>
<feature type="coiled-coil region" evidence="1">
    <location>
        <begin position="543"/>
        <end position="632"/>
    </location>
</feature>
<dbReference type="EMBL" id="LWQS01000050">
    <property type="protein sequence ID" value="OAN45891.1"/>
    <property type="molecule type" value="Genomic_DNA"/>
</dbReference>
<sequence>MSSLPMKRMVLYKHGVGYFERRGTLSGETLTLSFPLEAMDDVLKSLIVIDRSGQVRNIDVATPQDRAALIARGSIHLSDKQSLLDLLRDLRGRMVRLTLTGKQGETISGFVIGVDVEAAEPLRRALVSLYLSDERAVRPIPLDEVARVELLDDAANNDLAFFLRAAHNDERNRTATIHLTPGEHDLLVGYVAPAPAWRVSYRLLCEDGDDGTARCLLQGWGLFDNQLEEDLVDVEVTLVAGQPVSFRYRLYEPQTPERPLIGDEARPQPKVASPQDRRLRAMASMEPEMLFMKAPPPSVSIEAMTESAAPVAAGEERGALFAYRVTQPVSVGRGKSAMAPILGVTLAGRRELVYNRSRRERHPLAAIRLTNETGLTLEQGPATVLVNGEYAGEAVLPFTRAGAELTVFHAVELGVTVEESSSTTQQLHSLRLQDGDLFLDEYQLRFRRYTITSTIADPCTVIIEHPRTENTELVDTPPPLAEAGKLARWQVAVPAAGKAELVVCERRLLSRRQEIRSLSGERLQEFLRDKVLDQDTFQQLSAILNLFRQISAAEQTIAEHERERQRIFERQQRLQQQIAPLRSDGEEGALRQRYVVTLAQLEDQVERIEAAIAEQQALIQKLQERIERRLRRQKELKPAP</sequence>
<comment type="caution">
    <text evidence="3">The sequence shown here is derived from an EMBL/GenBank/DDBJ whole genome shotgun (WGS) entry which is preliminary data.</text>
</comment>
<dbReference type="Proteomes" id="UP000078287">
    <property type="component" value="Unassembled WGS sequence"/>
</dbReference>
<evidence type="ECO:0000313" key="3">
    <source>
        <dbReference type="EMBL" id="OAN45891.1"/>
    </source>
</evidence>
<organism evidence="3 4">
    <name type="scientific">Chloroflexus islandicus</name>
    <dbReference type="NCBI Taxonomy" id="1707952"/>
    <lineage>
        <taxon>Bacteria</taxon>
        <taxon>Bacillati</taxon>
        <taxon>Chloroflexota</taxon>
        <taxon>Chloroflexia</taxon>
        <taxon>Chloroflexales</taxon>
        <taxon>Chloroflexineae</taxon>
        <taxon>Chloroflexaceae</taxon>
        <taxon>Chloroflexus</taxon>
    </lineage>
</organism>
<dbReference type="AlphaFoldDB" id="A0A178MAT5"/>
<accession>A0A178MAT5</accession>
<name>A0A178MAT5_9CHLR</name>
<dbReference type="OrthoDB" id="580912at2"/>
<feature type="region of interest" description="Disordered" evidence="2">
    <location>
        <begin position="257"/>
        <end position="276"/>
    </location>
</feature>
<protein>
    <recommendedName>
        <fullName evidence="5">DUF4139 domain-containing protein</fullName>
    </recommendedName>
</protein>
<dbReference type="STRING" id="1707952.A6A03_13625"/>
<evidence type="ECO:0000313" key="4">
    <source>
        <dbReference type="Proteomes" id="UP000078287"/>
    </source>
</evidence>
<evidence type="ECO:0008006" key="5">
    <source>
        <dbReference type="Google" id="ProtNLM"/>
    </source>
</evidence>
<dbReference type="RefSeq" id="WP_066786990.1">
    <property type="nucleotide sequence ID" value="NZ_LWQS01000050.1"/>
</dbReference>
<keyword evidence="4" id="KW-1185">Reference proteome</keyword>
<keyword evidence="1" id="KW-0175">Coiled coil</keyword>
<gene>
    <name evidence="3" type="ORF">A6A03_13625</name>
</gene>
<reference evidence="3 4" key="1">
    <citation type="submission" date="2016-04" db="EMBL/GenBank/DDBJ databases">
        <title>Chloroflexus islandicus sp. nov., a thermophilic filamentous anoxygenic phototrophic bacterium from geyser Strokkur (Iceland).</title>
        <authorList>
            <person name="Gaisin V.A."/>
            <person name="Kalashnikov A.M."/>
            <person name="Sukhacheva M.V."/>
            <person name="Grouzdev D.S."/>
            <person name="Ivanov T.M."/>
            <person name="Kuznetsov B."/>
            <person name="Gorlenko V.M."/>
        </authorList>
    </citation>
    <scope>NUCLEOTIDE SEQUENCE [LARGE SCALE GENOMIC DNA]</scope>
    <source>
        <strain evidence="4">isl-2</strain>
    </source>
</reference>
<evidence type="ECO:0000256" key="2">
    <source>
        <dbReference type="SAM" id="MobiDB-lite"/>
    </source>
</evidence>